<reference evidence="4" key="2">
    <citation type="journal article" date="2016" name="Sci. Rep.">
        <title>Dictyocaulus viviparus genome, variome and transcriptome elucidate lungworm biology and support future intervention.</title>
        <authorList>
            <person name="McNulty S.N."/>
            <person name="Strube C."/>
            <person name="Rosa B.A."/>
            <person name="Martin J.C."/>
            <person name="Tyagi R."/>
            <person name="Choi Y.J."/>
            <person name="Wang Q."/>
            <person name="Hallsworth Pepin K."/>
            <person name="Zhang X."/>
            <person name="Ozersky P."/>
            <person name="Wilson R.K."/>
            <person name="Sternberg P.W."/>
            <person name="Gasser R.B."/>
            <person name="Mitreva M."/>
        </authorList>
    </citation>
    <scope>NUCLEOTIDE SEQUENCE [LARGE SCALE GENOMIC DNA]</scope>
    <source>
        <strain evidence="4">HannoverDv2000</strain>
    </source>
</reference>
<keyword evidence="1 3" id="KW-0575">Peroxidase</keyword>
<protein>
    <submittedName>
        <fullName evidence="3">Animal hem peroxidase</fullName>
    </submittedName>
</protein>
<dbReference type="AlphaFoldDB" id="A0A0D8Y3I3"/>
<keyword evidence="2" id="KW-0349">Heme</keyword>
<keyword evidence="4" id="KW-1185">Reference proteome</keyword>
<dbReference type="GO" id="GO:0004601">
    <property type="term" value="F:peroxidase activity"/>
    <property type="evidence" value="ECO:0007669"/>
    <property type="project" value="UniProtKB-KW"/>
</dbReference>
<dbReference type="SUPFAM" id="SSF48113">
    <property type="entry name" value="Heme-dependent peroxidases"/>
    <property type="match status" value="1"/>
</dbReference>
<dbReference type="PANTHER" id="PTHR11475">
    <property type="entry name" value="OXIDASE/PEROXIDASE"/>
    <property type="match status" value="1"/>
</dbReference>
<keyword evidence="2" id="KW-0408">Iron</keyword>
<reference evidence="3 4" key="1">
    <citation type="submission" date="2013-11" db="EMBL/GenBank/DDBJ databases">
        <title>Draft genome of the bovine lungworm Dictyocaulus viviparus.</title>
        <authorList>
            <person name="Mitreva M."/>
        </authorList>
    </citation>
    <scope>NUCLEOTIDE SEQUENCE [LARGE SCALE GENOMIC DNA]</scope>
    <source>
        <strain evidence="3 4">HannoverDv2000</strain>
    </source>
</reference>
<dbReference type="Gene3D" id="1.10.640.10">
    <property type="entry name" value="Haem peroxidase domain superfamily, animal type"/>
    <property type="match status" value="1"/>
</dbReference>
<dbReference type="PROSITE" id="PS50292">
    <property type="entry name" value="PEROXIDASE_3"/>
    <property type="match status" value="1"/>
</dbReference>
<dbReference type="InterPro" id="IPR037120">
    <property type="entry name" value="Haem_peroxidase_sf_animal"/>
</dbReference>
<dbReference type="CDD" id="cd09823">
    <property type="entry name" value="peroxinectin_like"/>
    <property type="match status" value="1"/>
</dbReference>
<evidence type="ECO:0000313" key="3">
    <source>
        <dbReference type="EMBL" id="KJH50717.1"/>
    </source>
</evidence>
<dbReference type="GO" id="GO:0046872">
    <property type="term" value="F:metal ion binding"/>
    <property type="evidence" value="ECO:0007669"/>
    <property type="project" value="UniProtKB-KW"/>
</dbReference>
<dbReference type="GO" id="GO:0020037">
    <property type="term" value="F:heme binding"/>
    <property type="evidence" value="ECO:0007669"/>
    <property type="project" value="InterPro"/>
</dbReference>
<sequence>MNSTSELTAFIDGSVIYGSTLCEADDLRTKTGGKLKEISNIDLPPRLLPQAEDQSQCRSAPIAPCFTSGDERVSQHPGITVIHILFHREHNRIAGILSQINPHWNDERIYQEARRIVSAEIAHISYNEYLPRIIGFGMADKYNVLPRNEGYFSESLEEAPVMILYVTTYLSNFLYRVSGYDPTCEATISHSFATAAFRFGHSLSRRFVEHRSPIRITSPLRSLINEYSFVDSMKFLVIQGLSNIYTRNNFFSRINGRYRNDTPPVDLAMNFQYADAIYDRERGGPDSILLGFLISSSMATDRHVSDALRNFLFSTRGDSQSGLDLASINIMRGRDHGVPSYTTHRDMCGLDRPLSFNGLPDEMSSSAIEALSSVYESVDDIDLFSGITSETPMPGAMVGPTAACIIAEQFSRLKKCDRFYYENDGPQRFSLDQLQQIRQVTLSSLICENQDWISRVQPQSFSLPDKHLNMPIDCHDFHHVDLSKWSDKNECDVPNYGALAVGESSRIAPCTSCTCTHDGLRCRAIVIHNCETIIEKFSSKEITKDLSCVIQCAQFLR</sequence>
<dbReference type="InterPro" id="IPR010255">
    <property type="entry name" value="Haem_peroxidase_sf"/>
</dbReference>
<dbReference type="PANTHER" id="PTHR11475:SF43">
    <property type="entry name" value="PEROXIDASE"/>
    <property type="match status" value="1"/>
</dbReference>
<evidence type="ECO:0000256" key="1">
    <source>
        <dbReference type="ARBA" id="ARBA00022559"/>
    </source>
</evidence>
<keyword evidence="2" id="KW-0479">Metal-binding</keyword>
<proteinExistence type="predicted"/>
<dbReference type="OrthoDB" id="823504at2759"/>
<evidence type="ECO:0000313" key="4">
    <source>
        <dbReference type="Proteomes" id="UP000053766"/>
    </source>
</evidence>
<dbReference type="STRING" id="29172.A0A0D8Y3I3"/>
<gene>
    <name evidence="3" type="ORF">DICVIV_03158</name>
</gene>
<dbReference type="Proteomes" id="UP000053766">
    <property type="component" value="Unassembled WGS sequence"/>
</dbReference>
<dbReference type="EMBL" id="KN716199">
    <property type="protein sequence ID" value="KJH50717.1"/>
    <property type="molecule type" value="Genomic_DNA"/>
</dbReference>
<dbReference type="GO" id="GO:0006979">
    <property type="term" value="P:response to oxidative stress"/>
    <property type="evidence" value="ECO:0007669"/>
    <property type="project" value="InterPro"/>
</dbReference>
<accession>A0A0D8Y3I3</accession>
<feature type="binding site" description="axial binding residue" evidence="2">
    <location>
        <position position="201"/>
    </location>
    <ligand>
        <name>heme b</name>
        <dbReference type="ChEBI" id="CHEBI:60344"/>
    </ligand>
    <ligandPart>
        <name>Fe</name>
        <dbReference type="ChEBI" id="CHEBI:18248"/>
    </ligandPart>
</feature>
<dbReference type="Pfam" id="PF03098">
    <property type="entry name" value="An_peroxidase"/>
    <property type="match status" value="1"/>
</dbReference>
<keyword evidence="1 3" id="KW-0560">Oxidoreductase</keyword>
<evidence type="ECO:0000256" key="2">
    <source>
        <dbReference type="PIRSR" id="PIRSR619791-2"/>
    </source>
</evidence>
<dbReference type="InterPro" id="IPR019791">
    <property type="entry name" value="Haem_peroxidase_animal"/>
</dbReference>
<organism evidence="3 4">
    <name type="scientific">Dictyocaulus viviparus</name>
    <name type="common">Bovine lungworm</name>
    <dbReference type="NCBI Taxonomy" id="29172"/>
    <lineage>
        <taxon>Eukaryota</taxon>
        <taxon>Metazoa</taxon>
        <taxon>Ecdysozoa</taxon>
        <taxon>Nematoda</taxon>
        <taxon>Chromadorea</taxon>
        <taxon>Rhabditida</taxon>
        <taxon>Rhabditina</taxon>
        <taxon>Rhabditomorpha</taxon>
        <taxon>Strongyloidea</taxon>
        <taxon>Metastrongylidae</taxon>
        <taxon>Dictyocaulus</taxon>
    </lineage>
</organism>
<name>A0A0D8Y3I3_DICVI</name>